<dbReference type="Gene3D" id="1.20.1280.50">
    <property type="match status" value="1"/>
</dbReference>
<proteinExistence type="predicted"/>
<organism evidence="2">
    <name type="scientific">Brassica oleracea</name>
    <name type="common">Wild cabbage</name>
    <dbReference type="NCBI Taxonomy" id="3712"/>
    <lineage>
        <taxon>Eukaryota</taxon>
        <taxon>Viridiplantae</taxon>
        <taxon>Streptophyta</taxon>
        <taxon>Embryophyta</taxon>
        <taxon>Tracheophyta</taxon>
        <taxon>Spermatophyta</taxon>
        <taxon>Magnoliopsida</taxon>
        <taxon>eudicotyledons</taxon>
        <taxon>Gunneridae</taxon>
        <taxon>Pentapetalae</taxon>
        <taxon>rosids</taxon>
        <taxon>malvids</taxon>
        <taxon>Brassicales</taxon>
        <taxon>Brassicaceae</taxon>
        <taxon>Brassiceae</taxon>
        <taxon>Brassica</taxon>
    </lineage>
</organism>
<dbReference type="Pfam" id="PF00646">
    <property type="entry name" value="F-box"/>
    <property type="match status" value="1"/>
</dbReference>
<protein>
    <recommendedName>
        <fullName evidence="1">F-box domain-containing protein</fullName>
    </recommendedName>
</protein>
<reference evidence="2" key="1">
    <citation type="submission" date="2018-11" db="EMBL/GenBank/DDBJ databases">
        <authorList>
            <consortium name="Genoscope - CEA"/>
            <person name="William W."/>
        </authorList>
    </citation>
    <scope>NUCLEOTIDE SEQUENCE</scope>
</reference>
<gene>
    <name evidence="2" type="ORF">BOLC6T40412H</name>
</gene>
<dbReference type="SUPFAM" id="SSF81383">
    <property type="entry name" value="F-box domain"/>
    <property type="match status" value="1"/>
</dbReference>
<dbReference type="EMBL" id="LR031880">
    <property type="protein sequence ID" value="VDD64959.1"/>
    <property type="molecule type" value="Genomic_DNA"/>
</dbReference>
<accession>A0A3P6HGA0</accession>
<dbReference type="AlphaFoldDB" id="A0A3P6HGA0"/>
<feature type="domain" description="F-box" evidence="1">
    <location>
        <begin position="6"/>
        <end position="41"/>
    </location>
</feature>
<evidence type="ECO:0000259" key="1">
    <source>
        <dbReference type="Pfam" id="PF00646"/>
    </source>
</evidence>
<dbReference type="InterPro" id="IPR001810">
    <property type="entry name" value="F-box_dom"/>
</dbReference>
<name>A0A3P6HGA0_BRAOL</name>
<sequence>MMPRMCDLGEKLVVEIFKRVPITSLKAVRSTCKTWEAITKSWVVLGKKAADEFLLGFVKMNNKVYSLRYHQGDVSVQQPAGRSA</sequence>
<dbReference type="InterPro" id="IPR036047">
    <property type="entry name" value="F-box-like_dom_sf"/>
</dbReference>
<evidence type="ECO:0000313" key="2">
    <source>
        <dbReference type="EMBL" id="VDD64959.1"/>
    </source>
</evidence>